<dbReference type="InterPro" id="IPR027417">
    <property type="entry name" value="P-loop_NTPase"/>
</dbReference>
<evidence type="ECO:0000313" key="8">
    <source>
        <dbReference type="Proteomes" id="UP001596337"/>
    </source>
</evidence>
<dbReference type="SUPFAM" id="SSF52540">
    <property type="entry name" value="P-loop containing nucleoside triphosphate hydrolases"/>
    <property type="match status" value="1"/>
</dbReference>
<dbReference type="RefSeq" id="WP_345393438.1">
    <property type="nucleotide sequence ID" value="NZ_BAABLA010000019.1"/>
</dbReference>
<dbReference type="InterPro" id="IPR003439">
    <property type="entry name" value="ABC_transporter-like_ATP-bd"/>
</dbReference>
<organism evidence="7 8">
    <name type="scientific">Haloechinothrix salitolerans</name>
    <dbReference type="NCBI Taxonomy" id="926830"/>
    <lineage>
        <taxon>Bacteria</taxon>
        <taxon>Bacillati</taxon>
        <taxon>Actinomycetota</taxon>
        <taxon>Actinomycetes</taxon>
        <taxon>Pseudonocardiales</taxon>
        <taxon>Pseudonocardiaceae</taxon>
        <taxon>Haloechinothrix</taxon>
    </lineage>
</organism>
<evidence type="ECO:0000256" key="2">
    <source>
        <dbReference type="ARBA" id="ARBA00022448"/>
    </source>
</evidence>
<dbReference type="InterPro" id="IPR052156">
    <property type="entry name" value="BCAA_Transport_ATP-bd_LivF"/>
</dbReference>
<dbReference type="InterPro" id="IPR003593">
    <property type="entry name" value="AAA+_ATPase"/>
</dbReference>
<feature type="domain" description="ABC transporter" evidence="6">
    <location>
        <begin position="2"/>
        <end position="230"/>
    </location>
</feature>
<keyword evidence="3" id="KW-0547">Nucleotide-binding</keyword>
<gene>
    <name evidence="7" type="ORF">ACFQGD_18445</name>
</gene>
<dbReference type="PROSITE" id="PS50893">
    <property type="entry name" value="ABC_TRANSPORTER_2"/>
    <property type="match status" value="1"/>
</dbReference>
<protein>
    <submittedName>
        <fullName evidence="7">ABC transporter ATP-binding protein</fullName>
    </submittedName>
</protein>
<accession>A0ABW2C1X0</accession>
<dbReference type="PROSITE" id="PS00211">
    <property type="entry name" value="ABC_TRANSPORTER_1"/>
    <property type="match status" value="1"/>
</dbReference>
<dbReference type="PANTHER" id="PTHR43820:SF4">
    <property type="entry name" value="HIGH-AFFINITY BRANCHED-CHAIN AMINO ACID TRANSPORT ATP-BINDING PROTEIN LIVF"/>
    <property type="match status" value="1"/>
</dbReference>
<dbReference type="PANTHER" id="PTHR43820">
    <property type="entry name" value="HIGH-AFFINITY BRANCHED-CHAIN AMINO ACID TRANSPORT ATP-BINDING PROTEIN LIVF"/>
    <property type="match status" value="1"/>
</dbReference>
<dbReference type="Gene3D" id="3.40.50.300">
    <property type="entry name" value="P-loop containing nucleotide triphosphate hydrolases"/>
    <property type="match status" value="1"/>
</dbReference>
<evidence type="ECO:0000256" key="5">
    <source>
        <dbReference type="ARBA" id="ARBA00022970"/>
    </source>
</evidence>
<evidence type="ECO:0000313" key="7">
    <source>
        <dbReference type="EMBL" id="MFC6869128.1"/>
    </source>
</evidence>
<evidence type="ECO:0000256" key="3">
    <source>
        <dbReference type="ARBA" id="ARBA00022741"/>
    </source>
</evidence>
<sequence>MLELRQITAGYGGTAVLRDVSLWAPPNSVVALLGTNGAGKTTLLRVASGLLEPTVGQLLLDGEDVTGSQPHALARRGVCHVPEGRGIFPNLSVRDNILVQAAGGNADEAVEKAVSAFPILGKKLTQSAGSLSGGQQQMLALCRAYVTDPAYVLLDEVSMGLAPVVVDELFEFLGKLAAQGATLLLVEQYVSRALDLADYVYLINRGHIEFAGEPTELDSDSLIAQYVGASSD</sequence>
<dbReference type="EMBL" id="JBHSXX010000001">
    <property type="protein sequence ID" value="MFC6869128.1"/>
    <property type="molecule type" value="Genomic_DNA"/>
</dbReference>
<dbReference type="GO" id="GO:0005524">
    <property type="term" value="F:ATP binding"/>
    <property type="evidence" value="ECO:0007669"/>
    <property type="project" value="UniProtKB-KW"/>
</dbReference>
<dbReference type="SMART" id="SM00382">
    <property type="entry name" value="AAA"/>
    <property type="match status" value="1"/>
</dbReference>
<dbReference type="Proteomes" id="UP001596337">
    <property type="component" value="Unassembled WGS sequence"/>
</dbReference>
<evidence type="ECO:0000259" key="6">
    <source>
        <dbReference type="PROSITE" id="PS50893"/>
    </source>
</evidence>
<evidence type="ECO:0000256" key="1">
    <source>
        <dbReference type="ARBA" id="ARBA00005417"/>
    </source>
</evidence>
<keyword evidence="5" id="KW-0029">Amino-acid transport</keyword>
<proteinExistence type="inferred from homology"/>
<keyword evidence="2" id="KW-0813">Transport</keyword>
<dbReference type="InterPro" id="IPR017871">
    <property type="entry name" value="ABC_transporter-like_CS"/>
</dbReference>
<keyword evidence="8" id="KW-1185">Reference proteome</keyword>
<comment type="similarity">
    <text evidence="1">Belongs to the ABC transporter superfamily.</text>
</comment>
<keyword evidence="4 7" id="KW-0067">ATP-binding</keyword>
<dbReference type="Pfam" id="PF00005">
    <property type="entry name" value="ABC_tran"/>
    <property type="match status" value="1"/>
</dbReference>
<evidence type="ECO:0000256" key="4">
    <source>
        <dbReference type="ARBA" id="ARBA00022840"/>
    </source>
</evidence>
<dbReference type="CDD" id="cd03224">
    <property type="entry name" value="ABC_TM1139_LivF_branched"/>
    <property type="match status" value="1"/>
</dbReference>
<name>A0ABW2C1X0_9PSEU</name>
<comment type="caution">
    <text evidence="7">The sequence shown here is derived from an EMBL/GenBank/DDBJ whole genome shotgun (WGS) entry which is preliminary data.</text>
</comment>
<reference evidence="8" key="1">
    <citation type="journal article" date="2019" name="Int. J. Syst. Evol. Microbiol.">
        <title>The Global Catalogue of Microorganisms (GCM) 10K type strain sequencing project: providing services to taxonomists for standard genome sequencing and annotation.</title>
        <authorList>
            <consortium name="The Broad Institute Genomics Platform"/>
            <consortium name="The Broad Institute Genome Sequencing Center for Infectious Disease"/>
            <person name="Wu L."/>
            <person name="Ma J."/>
        </authorList>
    </citation>
    <scope>NUCLEOTIDE SEQUENCE [LARGE SCALE GENOMIC DNA]</scope>
    <source>
        <strain evidence="8">KCTC 32255</strain>
    </source>
</reference>